<dbReference type="AlphaFoldDB" id="A0A667XSH1"/>
<dbReference type="InParanoid" id="A0A667XSH1"/>
<proteinExistence type="predicted"/>
<accession>A0A667XSH1</accession>
<keyword evidence="2" id="KW-1185">Reference proteome</keyword>
<reference evidence="1" key="1">
    <citation type="submission" date="2019-06" db="EMBL/GenBank/DDBJ databases">
        <authorList>
            <consortium name="Wellcome Sanger Institute Data Sharing"/>
        </authorList>
    </citation>
    <scope>NUCLEOTIDE SEQUENCE [LARGE SCALE GENOMIC DNA]</scope>
</reference>
<sequence length="53" mass="6155">MYSVRPKDCTRNNRCKRRIYGAYFKGLLVGGTLHKAKSLPCILKAFFALFSQW</sequence>
<evidence type="ECO:0000313" key="1">
    <source>
        <dbReference type="Ensembl" id="ENSMMDP00005017313.1"/>
    </source>
</evidence>
<dbReference type="Ensembl" id="ENSMMDT00005017748.1">
    <property type="protein sequence ID" value="ENSMMDP00005017313.1"/>
    <property type="gene ID" value="ENSMMDG00005008719.1"/>
</dbReference>
<evidence type="ECO:0000313" key="2">
    <source>
        <dbReference type="Proteomes" id="UP000472263"/>
    </source>
</evidence>
<name>A0A667XSH1_9TELE</name>
<reference evidence="1" key="3">
    <citation type="submission" date="2025-09" db="UniProtKB">
        <authorList>
            <consortium name="Ensembl"/>
        </authorList>
    </citation>
    <scope>IDENTIFICATION</scope>
</reference>
<dbReference type="Proteomes" id="UP000472263">
    <property type="component" value="Chromosome 13"/>
</dbReference>
<reference evidence="1" key="2">
    <citation type="submission" date="2025-08" db="UniProtKB">
        <authorList>
            <consortium name="Ensembl"/>
        </authorList>
    </citation>
    <scope>IDENTIFICATION</scope>
</reference>
<protein>
    <submittedName>
        <fullName evidence="1">Uncharacterized protein</fullName>
    </submittedName>
</protein>
<organism evidence="1 2">
    <name type="scientific">Myripristis murdjan</name>
    <name type="common">pinecone soldierfish</name>
    <dbReference type="NCBI Taxonomy" id="586833"/>
    <lineage>
        <taxon>Eukaryota</taxon>
        <taxon>Metazoa</taxon>
        <taxon>Chordata</taxon>
        <taxon>Craniata</taxon>
        <taxon>Vertebrata</taxon>
        <taxon>Euteleostomi</taxon>
        <taxon>Actinopterygii</taxon>
        <taxon>Neopterygii</taxon>
        <taxon>Teleostei</taxon>
        <taxon>Neoteleostei</taxon>
        <taxon>Acanthomorphata</taxon>
        <taxon>Holocentriformes</taxon>
        <taxon>Holocentridae</taxon>
        <taxon>Myripristis</taxon>
    </lineage>
</organism>